<dbReference type="InterPro" id="IPR036265">
    <property type="entry name" value="HIT-like_sf"/>
</dbReference>
<evidence type="ECO:0000313" key="3">
    <source>
        <dbReference type="EMBL" id="OEJ32627.1"/>
    </source>
</evidence>
<comment type="caution">
    <text evidence="1">Lacks conserved residue(s) required for the propagation of feature annotation.</text>
</comment>
<feature type="domain" description="HIT" evidence="2">
    <location>
        <begin position="10"/>
        <end position="120"/>
    </location>
</feature>
<dbReference type="AlphaFoldDB" id="A0A1E5PSX8"/>
<keyword evidence="3" id="KW-0378">Hydrolase</keyword>
<dbReference type="PROSITE" id="PS51084">
    <property type="entry name" value="HIT_2"/>
    <property type="match status" value="1"/>
</dbReference>
<reference evidence="3 4" key="1">
    <citation type="submission" date="2016-08" db="EMBL/GenBank/DDBJ databases">
        <title>The complete genome of Streptomyces subrutilus 10-1-1.</title>
        <authorList>
            <person name="Chen X."/>
        </authorList>
    </citation>
    <scope>NUCLEOTIDE SEQUENCE [LARGE SCALE GENOMIC DNA]</scope>
    <source>
        <strain evidence="3 4">10-1-1</strain>
    </source>
</reference>
<comment type="caution">
    <text evidence="3">The sequence shown here is derived from an EMBL/GenBank/DDBJ whole genome shotgun (WGS) entry which is preliminary data.</text>
</comment>
<dbReference type="Proteomes" id="UP000095705">
    <property type="component" value="Unassembled WGS sequence"/>
</dbReference>
<dbReference type="SUPFAM" id="SSF54197">
    <property type="entry name" value="HIT-like"/>
    <property type="match status" value="1"/>
</dbReference>
<keyword evidence="4" id="KW-1185">Reference proteome</keyword>
<organism evidence="3 4">
    <name type="scientific">Streptomyces subrutilus</name>
    <dbReference type="NCBI Taxonomy" id="36818"/>
    <lineage>
        <taxon>Bacteria</taxon>
        <taxon>Bacillati</taxon>
        <taxon>Actinomycetota</taxon>
        <taxon>Actinomycetes</taxon>
        <taxon>Kitasatosporales</taxon>
        <taxon>Streptomycetaceae</taxon>
        <taxon>Streptomyces</taxon>
    </lineage>
</organism>
<dbReference type="InterPro" id="IPR011146">
    <property type="entry name" value="HIT-like"/>
</dbReference>
<gene>
    <name evidence="3" type="ORF">BGK67_15985</name>
</gene>
<proteinExistence type="predicted"/>
<sequence length="159" mass="18397">MIETDWRHDRIGSAHRGQNPTVLRRLDEGFAVIGDRQFLPGYSVLLTDDPAVTRLSDLPRTRRAAYLTDMERLAEAVERACRRLDPAFRRVNIEILGNTDPYLHAHVWPRYDWEPADLVRLPVWLYGEEYWRDQRHALGERHDGLRAAIAEELDALGGA</sequence>
<accession>A0A1E5PSX8</accession>
<dbReference type="GO" id="GO:0016787">
    <property type="term" value="F:hydrolase activity"/>
    <property type="evidence" value="ECO:0007669"/>
    <property type="project" value="UniProtKB-KW"/>
</dbReference>
<evidence type="ECO:0000313" key="4">
    <source>
        <dbReference type="Proteomes" id="UP000095705"/>
    </source>
</evidence>
<name>A0A1E5PSX8_9ACTN</name>
<dbReference type="EMBL" id="MEHK01000001">
    <property type="protein sequence ID" value="OEJ32627.1"/>
    <property type="molecule type" value="Genomic_DNA"/>
</dbReference>
<evidence type="ECO:0000259" key="2">
    <source>
        <dbReference type="PROSITE" id="PS51084"/>
    </source>
</evidence>
<dbReference type="Gene3D" id="3.30.428.10">
    <property type="entry name" value="HIT-like"/>
    <property type="match status" value="1"/>
</dbReference>
<protein>
    <submittedName>
        <fullName evidence="3">Diadenosine tetraphosphate hydrolase</fullName>
    </submittedName>
</protein>
<dbReference type="STRING" id="36818.BGK67_15985"/>
<evidence type="ECO:0000256" key="1">
    <source>
        <dbReference type="PROSITE-ProRule" id="PRU00464"/>
    </source>
</evidence>